<dbReference type="Proteomes" id="UP001595962">
    <property type="component" value="Unassembled WGS sequence"/>
</dbReference>
<reference evidence="4" key="1">
    <citation type="journal article" date="2019" name="Int. J. Syst. Evol. Microbiol.">
        <title>The Global Catalogue of Microorganisms (GCM) 10K type strain sequencing project: providing services to taxonomists for standard genome sequencing and annotation.</title>
        <authorList>
            <consortium name="The Broad Institute Genomics Platform"/>
            <consortium name="The Broad Institute Genome Sequencing Center for Infectious Disease"/>
            <person name="Wu L."/>
            <person name="Ma J."/>
        </authorList>
    </citation>
    <scope>NUCLEOTIDE SEQUENCE [LARGE SCALE GENOMIC DNA]</scope>
    <source>
        <strain evidence="4">DT28</strain>
    </source>
</reference>
<dbReference type="SUPFAM" id="SSF63829">
    <property type="entry name" value="Calcium-dependent phosphotriesterase"/>
    <property type="match status" value="1"/>
</dbReference>
<organism evidence="3 4">
    <name type="scientific">Rheinheimera marina</name>
    <dbReference type="NCBI Taxonomy" id="1774958"/>
    <lineage>
        <taxon>Bacteria</taxon>
        <taxon>Pseudomonadati</taxon>
        <taxon>Pseudomonadota</taxon>
        <taxon>Gammaproteobacteria</taxon>
        <taxon>Chromatiales</taxon>
        <taxon>Chromatiaceae</taxon>
        <taxon>Rheinheimera</taxon>
    </lineage>
</organism>
<dbReference type="RefSeq" id="WP_377334189.1">
    <property type="nucleotide sequence ID" value="NZ_JBHSGB010000010.1"/>
</dbReference>
<accession>A0ABV9JNB6</accession>
<protein>
    <submittedName>
        <fullName evidence="3">SMP-30/gluconolactonase/LRE family protein</fullName>
    </submittedName>
</protein>
<evidence type="ECO:0000256" key="1">
    <source>
        <dbReference type="ARBA" id="ARBA00008853"/>
    </source>
</evidence>
<evidence type="ECO:0000313" key="3">
    <source>
        <dbReference type="EMBL" id="MFC4655700.1"/>
    </source>
</evidence>
<dbReference type="PANTHER" id="PTHR10907:SF47">
    <property type="entry name" value="REGUCALCIN"/>
    <property type="match status" value="1"/>
</dbReference>
<dbReference type="Gene3D" id="2.120.10.30">
    <property type="entry name" value="TolB, C-terminal domain"/>
    <property type="match status" value="1"/>
</dbReference>
<dbReference type="PANTHER" id="PTHR10907">
    <property type="entry name" value="REGUCALCIN"/>
    <property type="match status" value="1"/>
</dbReference>
<dbReference type="InterPro" id="IPR005511">
    <property type="entry name" value="SMP-30"/>
</dbReference>
<dbReference type="EMBL" id="JBHSGB010000010">
    <property type="protein sequence ID" value="MFC4655700.1"/>
    <property type="molecule type" value="Genomic_DNA"/>
</dbReference>
<gene>
    <name evidence="3" type="ORF">ACFO3I_11820</name>
</gene>
<evidence type="ECO:0000313" key="4">
    <source>
        <dbReference type="Proteomes" id="UP001595962"/>
    </source>
</evidence>
<sequence length="312" mass="34062">MAELKLVASFRLDNLLGEGVVWHPLSQSLWWTDIHGKALYQLGWPSQQLQKFELDERISCFAHLSENDSLAAEFPLLVAFASGFALYHPVTKARRWLARPELTLPDNRMNDGRVDRQGRFWAGTMVEQDQGQRGTLYCLTQTGAKAVLAGLAIPNALCWSPDSRVMYHGDSPTGTIRRYAFDAASAAVTDGELFAQVPQGEPDGAVIDAQGNLWVALWGGSALAQYQQNGELLQLHPLPVSQPTCLAFGGPELDLIFVTTAHVGLSAEQRAAEPLAGALLVYQSQSNGLPESALQSLHWQKLMAQVEEAANA</sequence>
<dbReference type="Pfam" id="PF08450">
    <property type="entry name" value="SGL"/>
    <property type="match status" value="1"/>
</dbReference>
<keyword evidence="4" id="KW-1185">Reference proteome</keyword>
<dbReference type="InterPro" id="IPR011042">
    <property type="entry name" value="6-blade_b-propeller_TolB-like"/>
</dbReference>
<dbReference type="PRINTS" id="PR01790">
    <property type="entry name" value="SMP30FAMILY"/>
</dbReference>
<dbReference type="InterPro" id="IPR013658">
    <property type="entry name" value="SGL"/>
</dbReference>
<comment type="similarity">
    <text evidence="1">Belongs to the SMP-30/CGR1 family.</text>
</comment>
<comment type="caution">
    <text evidence="3">The sequence shown here is derived from an EMBL/GenBank/DDBJ whole genome shotgun (WGS) entry which is preliminary data.</text>
</comment>
<name>A0ABV9JNB6_9GAMM</name>
<evidence type="ECO:0000259" key="2">
    <source>
        <dbReference type="Pfam" id="PF08450"/>
    </source>
</evidence>
<proteinExistence type="inferred from homology"/>
<feature type="domain" description="SMP-30/Gluconolactonase/LRE-like region" evidence="2">
    <location>
        <begin position="16"/>
        <end position="262"/>
    </location>
</feature>